<dbReference type="OrthoDB" id="5389493at2759"/>
<keyword evidence="1" id="KW-0472">Membrane</keyword>
<feature type="transmembrane region" description="Helical" evidence="1">
    <location>
        <begin position="170"/>
        <end position="189"/>
    </location>
</feature>
<dbReference type="AlphaFoldDB" id="A0A165R7A8"/>
<dbReference type="EMBL" id="KV425585">
    <property type="protein sequence ID" value="KZT23402.1"/>
    <property type="molecule type" value="Genomic_DNA"/>
</dbReference>
<dbReference type="InParanoid" id="A0A165R7A8"/>
<dbReference type="InterPro" id="IPR056119">
    <property type="entry name" value="DUF7702"/>
</dbReference>
<feature type="transmembrane region" description="Helical" evidence="1">
    <location>
        <begin position="218"/>
        <end position="236"/>
    </location>
</feature>
<gene>
    <name evidence="3" type="ORF">NEOLEDRAFT_1170735</name>
</gene>
<evidence type="ECO:0000313" key="4">
    <source>
        <dbReference type="Proteomes" id="UP000076761"/>
    </source>
</evidence>
<evidence type="ECO:0000313" key="3">
    <source>
        <dbReference type="EMBL" id="KZT23402.1"/>
    </source>
</evidence>
<accession>A0A165R7A8</accession>
<dbReference type="Proteomes" id="UP000076761">
    <property type="component" value="Unassembled WGS sequence"/>
</dbReference>
<evidence type="ECO:0000259" key="2">
    <source>
        <dbReference type="Pfam" id="PF24800"/>
    </source>
</evidence>
<sequence length="293" mass="31820">MPADSFNYAKFGGIHSVAAAVIFAIIYIPLAILYIIYSIRRPTYVLIVLALFCTIRVTAFAIRAALAGSTSAGENENLFIAEQILYTTGFFGVLYSAYTLVLDRDQLTGQADVTCGPLDLITRITRNRHLIRLVLVIAIVLGIIGATKTISGTSSSEISTGQTMRRASTYIFLVVTILLVLRTIILTIHQSSTSFDDSMELSASQRPMGNPAFGARHGIYILVVISLLLLVREVFYAATTASTNASHQAKANNETYFYPLAALTEFLAVVMFAVPGLVPSKAELEMQAYSAKV</sequence>
<protein>
    <recommendedName>
        <fullName evidence="2">DUF7702 domain-containing protein</fullName>
    </recommendedName>
</protein>
<feature type="transmembrane region" description="Helical" evidence="1">
    <location>
        <begin position="78"/>
        <end position="101"/>
    </location>
</feature>
<feature type="transmembrane region" description="Helical" evidence="1">
    <location>
        <begin position="44"/>
        <end position="66"/>
    </location>
</feature>
<feature type="transmembrane region" description="Helical" evidence="1">
    <location>
        <begin position="256"/>
        <end position="278"/>
    </location>
</feature>
<name>A0A165R7A8_9AGAM</name>
<feature type="transmembrane region" description="Helical" evidence="1">
    <location>
        <begin position="12"/>
        <end position="37"/>
    </location>
</feature>
<reference evidence="3 4" key="1">
    <citation type="journal article" date="2016" name="Mol. Biol. Evol.">
        <title>Comparative Genomics of Early-Diverging Mushroom-Forming Fungi Provides Insights into the Origins of Lignocellulose Decay Capabilities.</title>
        <authorList>
            <person name="Nagy L.G."/>
            <person name="Riley R."/>
            <person name="Tritt A."/>
            <person name="Adam C."/>
            <person name="Daum C."/>
            <person name="Floudas D."/>
            <person name="Sun H."/>
            <person name="Yadav J.S."/>
            <person name="Pangilinan J."/>
            <person name="Larsson K.H."/>
            <person name="Matsuura K."/>
            <person name="Barry K."/>
            <person name="Labutti K."/>
            <person name="Kuo R."/>
            <person name="Ohm R.A."/>
            <person name="Bhattacharya S.S."/>
            <person name="Shirouzu T."/>
            <person name="Yoshinaga Y."/>
            <person name="Martin F.M."/>
            <person name="Grigoriev I.V."/>
            <person name="Hibbett D.S."/>
        </authorList>
    </citation>
    <scope>NUCLEOTIDE SEQUENCE [LARGE SCALE GENOMIC DNA]</scope>
    <source>
        <strain evidence="3 4">HHB14362 ss-1</strain>
    </source>
</reference>
<proteinExistence type="predicted"/>
<dbReference type="Pfam" id="PF24800">
    <property type="entry name" value="DUF7702"/>
    <property type="match status" value="1"/>
</dbReference>
<evidence type="ECO:0000256" key="1">
    <source>
        <dbReference type="SAM" id="Phobius"/>
    </source>
</evidence>
<feature type="transmembrane region" description="Helical" evidence="1">
    <location>
        <begin position="130"/>
        <end position="150"/>
    </location>
</feature>
<dbReference type="STRING" id="1314782.A0A165R7A8"/>
<dbReference type="PANTHER" id="PTHR42109:SF2">
    <property type="entry name" value="INTEGRAL MEMBRANE PROTEIN"/>
    <property type="match status" value="1"/>
</dbReference>
<keyword evidence="1" id="KW-0812">Transmembrane</keyword>
<keyword evidence="4" id="KW-1185">Reference proteome</keyword>
<feature type="domain" description="DUF7702" evidence="2">
    <location>
        <begin position="21"/>
        <end position="193"/>
    </location>
</feature>
<keyword evidence="1" id="KW-1133">Transmembrane helix</keyword>
<organism evidence="3 4">
    <name type="scientific">Neolentinus lepideus HHB14362 ss-1</name>
    <dbReference type="NCBI Taxonomy" id="1314782"/>
    <lineage>
        <taxon>Eukaryota</taxon>
        <taxon>Fungi</taxon>
        <taxon>Dikarya</taxon>
        <taxon>Basidiomycota</taxon>
        <taxon>Agaricomycotina</taxon>
        <taxon>Agaricomycetes</taxon>
        <taxon>Gloeophyllales</taxon>
        <taxon>Gloeophyllaceae</taxon>
        <taxon>Neolentinus</taxon>
    </lineage>
</organism>
<dbReference type="PANTHER" id="PTHR42109">
    <property type="entry name" value="UNPLACED GENOMIC SCAFFOLD UM_SCAF_CONTIG_1.265, WHOLE GENOME SHOTGUN SEQUENCE"/>
    <property type="match status" value="1"/>
</dbReference>